<dbReference type="Proteomes" id="UP001157961">
    <property type="component" value="Unassembled WGS sequence"/>
</dbReference>
<name>A0ABY1NJ21_9RHOB</name>
<evidence type="ECO:0000313" key="2">
    <source>
        <dbReference type="EMBL" id="SMP11147.1"/>
    </source>
</evidence>
<dbReference type="PANTHER" id="PTHR30367">
    <property type="entry name" value="P-HYDROXYBENZOIC ACID EFFLUX PUMP SUBUNIT AAEA-RELATED"/>
    <property type="match status" value="1"/>
</dbReference>
<protein>
    <submittedName>
        <fullName evidence="2">Multidrug resistance efflux pump</fullName>
    </submittedName>
</protein>
<sequence length="408" mass="44203">MLELIFSALITILPDYLYRRFKQGKRIGHEITLFNVWYELRWGLTSCAVLAIALITVIFHFHPAATSVSAPFRTVSILSERAGRVAEVYVSNNDQVKAGDAIFRLDTSRQEASAETARRRISEVEATLGAGTADIAAAEAQVLSAEAVFLQAQDDLTRRQEVARRNDSVVSDQELQRLTSAVIQAEGVYDGSQAVLRGIEARVAEILPAQKASAEAMLAEALTEIRLSTVTAEVDGAVTQFLLKPGDLVNPILRPAGILVPDVTGQGRFIATFKQIATPVLKDGMLVEITCAAKPLEVIPMVISERQRVVAAGQFRPGDALQDALERQRKGSVLVFLEPVYESHTDDIPPGSTCVGMAYSNRGLEMASGEITGFARLTTSIVDGMGIANAILMRAQAILLPVRTLVFN</sequence>
<feature type="transmembrane region" description="Helical" evidence="1">
    <location>
        <begin position="42"/>
        <end position="61"/>
    </location>
</feature>
<dbReference type="Gene3D" id="2.40.50.100">
    <property type="match status" value="1"/>
</dbReference>
<reference evidence="2 3" key="1">
    <citation type="submission" date="2017-05" db="EMBL/GenBank/DDBJ databases">
        <authorList>
            <person name="Varghese N."/>
            <person name="Submissions S."/>
        </authorList>
    </citation>
    <scope>NUCLEOTIDE SEQUENCE [LARGE SCALE GENOMIC DNA]</scope>
    <source>
        <strain evidence="2 3">DSM 29734</strain>
    </source>
</reference>
<keyword evidence="1" id="KW-0812">Transmembrane</keyword>
<gene>
    <name evidence="2" type="ORF">SAMN06265373_102239</name>
</gene>
<dbReference type="PANTHER" id="PTHR30367:SF12">
    <property type="entry name" value="P-HYDROXYBENZOIC ACID EFFLUX PUMP SUBUNIT AAEA"/>
    <property type="match status" value="1"/>
</dbReference>
<proteinExistence type="predicted"/>
<dbReference type="Gene3D" id="1.10.287.470">
    <property type="entry name" value="Helix hairpin bin"/>
    <property type="match status" value="1"/>
</dbReference>
<dbReference type="InterPro" id="IPR050393">
    <property type="entry name" value="MFP_Efflux_Pump"/>
</dbReference>
<keyword evidence="1" id="KW-0472">Membrane</keyword>
<dbReference type="EMBL" id="FXTY01000002">
    <property type="protein sequence ID" value="SMP11147.1"/>
    <property type="molecule type" value="Genomic_DNA"/>
</dbReference>
<keyword evidence="1" id="KW-1133">Transmembrane helix</keyword>
<organism evidence="2 3">
    <name type="scientific">Shimia sagamensis</name>
    <dbReference type="NCBI Taxonomy" id="1566352"/>
    <lineage>
        <taxon>Bacteria</taxon>
        <taxon>Pseudomonadati</taxon>
        <taxon>Pseudomonadota</taxon>
        <taxon>Alphaproteobacteria</taxon>
        <taxon>Rhodobacterales</taxon>
        <taxon>Roseobacteraceae</taxon>
    </lineage>
</organism>
<evidence type="ECO:0000313" key="3">
    <source>
        <dbReference type="Proteomes" id="UP001157961"/>
    </source>
</evidence>
<evidence type="ECO:0000256" key="1">
    <source>
        <dbReference type="SAM" id="Phobius"/>
    </source>
</evidence>
<comment type="caution">
    <text evidence="2">The sequence shown here is derived from an EMBL/GenBank/DDBJ whole genome shotgun (WGS) entry which is preliminary data.</text>
</comment>
<keyword evidence="3" id="KW-1185">Reference proteome</keyword>
<accession>A0ABY1NJ21</accession>
<dbReference type="RefSeq" id="WP_283424997.1">
    <property type="nucleotide sequence ID" value="NZ_FXTY01000002.1"/>
</dbReference>